<protein>
    <submittedName>
        <fullName evidence="1">Uncharacterized protein</fullName>
    </submittedName>
</protein>
<dbReference type="Proteomes" id="UP000029223">
    <property type="component" value="Unassembled WGS sequence"/>
</dbReference>
<organism evidence="1 2">
    <name type="scientific">Vibrio variabilis</name>
    <dbReference type="NCBI Taxonomy" id="990271"/>
    <lineage>
        <taxon>Bacteria</taxon>
        <taxon>Pseudomonadati</taxon>
        <taxon>Pseudomonadota</taxon>
        <taxon>Gammaproteobacteria</taxon>
        <taxon>Vibrionales</taxon>
        <taxon>Vibrionaceae</taxon>
        <taxon>Vibrio</taxon>
    </lineage>
</organism>
<evidence type="ECO:0000313" key="2">
    <source>
        <dbReference type="Proteomes" id="UP000029223"/>
    </source>
</evidence>
<evidence type="ECO:0000313" key="1">
    <source>
        <dbReference type="EMBL" id="GAL26663.1"/>
    </source>
</evidence>
<sequence length="479" mass="54262">MEDSSDSSFYSYGTYQADLNFDKSFTFINHAYDVGTFSDTESGSSRTFERYLDEQILEQGDHIIAEYTGIELDYDTAEEFVAAIKAEDYSGIDSLQKLTETSKETSEYMYDSRHLTIYDHTQASPKDFATYIELREYWQNSDGSTEEVISSDWEADGSYNRVVSNASTLDGESYATTEEPVWNWDGSVSDEYQLNYWQASYVEKSTNADGYKETISGGEKAILNEDTAMPVTNDDDELMVFNDWLETTVVYSDDDVRVHTMWNHYPLDGYEFTREESGQKYQTTVNDELVTFPEYWGQFIDDLSTVVDELVDEDLGKQAIWLRVIGESIRGTQHDYDYCEVDIIGDGATAAAFSTALTQCGGTQAFTSDDLTDSTIMRRKNSGTEVRYWTLNEGEPPLQETWTVDGIKQGEWDSWSINDDGHLVLQVGDFTRVIAAYSKGEYGAGVLVFDSGESDESEIWSTYFAGKDDAYIPETPITE</sequence>
<name>A0ABQ0JD15_9VIBR</name>
<keyword evidence="2" id="KW-1185">Reference proteome</keyword>
<gene>
    <name evidence="1" type="ORF">JCM19239_165</name>
</gene>
<reference evidence="2" key="2">
    <citation type="submission" date="2014-09" db="EMBL/GenBank/DDBJ databases">
        <authorList>
            <consortium name="NBRP consortium"/>
            <person name="Sawabe T."/>
            <person name="Meirelles P."/>
            <person name="Nakanishi M."/>
            <person name="Sayaka M."/>
            <person name="Hattori M."/>
            <person name="Ohkuma M."/>
        </authorList>
    </citation>
    <scope>NUCLEOTIDE SEQUENCE [LARGE SCALE GENOMIC DNA]</scope>
    <source>
        <strain evidence="2">JCM 19239</strain>
    </source>
</reference>
<accession>A0ABQ0JD15</accession>
<comment type="caution">
    <text evidence="1">The sequence shown here is derived from an EMBL/GenBank/DDBJ whole genome shotgun (WGS) entry which is preliminary data.</text>
</comment>
<proteinExistence type="predicted"/>
<reference evidence="2" key="1">
    <citation type="submission" date="2014-09" db="EMBL/GenBank/DDBJ databases">
        <title>Vibrio variabilis JCM 19239. (C206) whole genome shotgun sequence.</title>
        <authorList>
            <person name="Sawabe T."/>
            <person name="Meirelles P."/>
            <person name="Nakanishi M."/>
            <person name="Sayaka M."/>
            <person name="Hattori M."/>
            <person name="Ohkuma M."/>
        </authorList>
    </citation>
    <scope>NUCLEOTIDE SEQUENCE [LARGE SCALE GENOMIC DNA]</scope>
    <source>
        <strain evidence="2">JCM 19239</strain>
    </source>
</reference>
<dbReference type="EMBL" id="BBMS01000020">
    <property type="protein sequence ID" value="GAL26663.1"/>
    <property type="molecule type" value="Genomic_DNA"/>
</dbReference>